<evidence type="ECO:0000313" key="3">
    <source>
        <dbReference type="Proteomes" id="UP000886752"/>
    </source>
</evidence>
<dbReference type="Proteomes" id="UP000886752">
    <property type="component" value="Unassembled WGS sequence"/>
</dbReference>
<reference evidence="2" key="1">
    <citation type="journal article" date="2021" name="PeerJ">
        <title>Extensive microbial diversity within the chicken gut microbiome revealed by metagenomics and culture.</title>
        <authorList>
            <person name="Gilroy R."/>
            <person name="Ravi A."/>
            <person name="Getino M."/>
            <person name="Pursley I."/>
            <person name="Horton D.L."/>
            <person name="Alikhan N.F."/>
            <person name="Baker D."/>
            <person name="Gharbi K."/>
            <person name="Hall N."/>
            <person name="Watson M."/>
            <person name="Adriaenssens E.M."/>
            <person name="Foster-Nyarko E."/>
            <person name="Jarju S."/>
            <person name="Secka A."/>
            <person name="Antonio M."/>
            <person name="Oren A."/>
            <person name="Chaudhuri R.R."/>
            <person name="La Ragione R."/>
            <person name="Hildebrand F."/>
            <person name="Pallen M.J."/>
        </authorList>
    </citation>
    <scope>NUCLEOTIDE SEQUENCE</scope>
    <source>
        <strain evidence="2">ChiHecec2B26-446</strain>
    </source>
</reference>
<proteinExistence type="predicted"/>
<protein>
    <submittedName>
        <fullName evidence="2">Uncharacterized protein</fullName>
    </submittedName>
</protein>
<keyword evidence="1" id="KW-1133">Transmembrane helix</keyword>
<name>A0A9D1TNM5_9BACT</name>
<accession>A0A9D1TNM5</accession>
<keyword evidence="1" id="KW-0472">Membrane</keyword>
<organism evidence="2 3">
    <name type="scientific">Candidatus Desulfovibrio intestinipullorum</name>
    <dbReference type="NCBI Taxonomy" id="2838536"/>
    <lineage>
        <taxon>Bacteria</taxon>
        <taxon>Pseudomonadati</taxon>
        <taxon>Thermodesulfobacteriota</taxon>
        <taxon>Desulfovibrionia</taxon>
        <taxon>Desulfovibrionales</taxon>
        <taxon>Desulfovibrionaceae</taxon>
        <taxon>Desulfovibrio</taxon>
    </lineage>
</organism>
<dbReference type="AlphaFoldDB" id="A0A9D1TNM5"/>
<evidence type="ECO:0000313" key="2">
    <source>
        <dbReference type="EMBL" id="HIV99824.1"/>
    </source>
</evidence>
<reference evidence="2" key="2">
    <citation type="submission" date="2021-04" db="EMBL/GenBank/DDBJ databases">
        <authorList>
            <person name="Gilroy R."/>
        </authorList>
    </citation>
    <scope>NUCLEOTIDE SEQUENCE</scope>
    <source>
        <strain evidence="2">ChiHecec2B26-446</strain>
    </source>
</reference>
<keyword evidence="1" id="KW-0812">Transmembrane</keyword>
<gene>
    <name evidence="2" type="ORF">H9894_01335</name>
</gene>
<feature type="transmembrane region" description="Helical" evidence="1">
    <location>
        <begin position="199"/>
        <end position="224"/>
    </location>
</feature>
<sequence>MLIHHRGAFIRGLVMIGSFFGVCIFLLFPMLHDNYGNKLTGLQYADAVFNSLSKGSSYFIPEVKKEIETVKGEEIQANVPVKHELSSGALKVLDIVGAEASYENGRLTFKGNLETILLAVTEVGDKLYFNEHKPIELYYHMPALHVSKVWWYILNPSIKDMQRQGKIAEAKVIDQVLRKALEPGNNFYTVDAAKVSEHILLIVGMLAFYILYTLWYGFGIFEFFEGIGLSMHKN</sequence>
<feature type="transmembrane region" description="Helical" evidence="1">
    <location>
        <begin position="12"/>
        <end position="31"/>
    </location>
</feature>
<comment type="caution">
    <text evidence="2">The sequence shown here is derived from an EMBL/GenBank/DDBJ whole genome shotgun (WGS) entry which is preliminary data.</text>
</comment>
<evidence type="ECO:0000256" key="1">
    <source>
        <dbReference type="SAM" id="Phobius"/>
    </source>
</evidence>
<dbReference type="EMBL" id="DXHV01000015">
    <property type="protein sequence ID" value="HIV99824.1"/>
    <property type="molecule type" value="Genomic_DNA"/>
</dbReference>